<feature type="domain" description="AB hydrolase-1" evidence="1">
    <location>
        <begin position="29"/>
        <end position="157"/>
    </location>
</feature>
<dbReference type="PRINTS" id="PR00111">
    <property type="entry name" value="ABHYDROLASE"/>
</dbReference>
<dbReference type="Pfam" id="PF00561">
    <property type="entry name" value="Abhydrolase_1"/>
    <property type="match status" value="1"/>
</dbReference>
<dbReference type="InterPro" id="IPR000073">
    <property type="entry name" value="AB_hydrolase_1"/>
</dbReference>
<sequence>MTTNKNQSGNYARVNGLDLYYELHGSGQPLVVLPGSFGTIEALGEIVPLLAKKRQVIAVELQGHGHTADIDRQLSYEALADDIAALIASLGLQQADLFGYSLGGGVALQTAIRHPKVVRKLAVASAPFKRDGRYPEDLEAMNAISPEAFAGTPIHEAYLRTSPLPEAWPTVVAKVRQMVTSDYDWSADVAALKTPTLIVVGDADGLRLPHMLEFFALLGGGQGDGDLSGLPRSSLAVLPATTHVGWAPPYHGIMTRTHLLLPILTEFFDAPLPAS</sequence>
<evidence type="ECO:0000313" key="2">
    <source>
        <dbReference type="EMBL" id="QBD76142.1"/>
    </source>
</evidence>
<dbReference type="GO" id="GO:0017171">
    <property type="term" value="F:serine hydrolase activity"/>
    <property type="evidence" value="ECO:0007669"/>
    <property type="project" value="TreeGrafter"/>
</dbReference>
<gene>
    <name evidence="2" type="ORF">EPA93_09020</name>
</gene>
<evidence type="ECO:0000259" key="1">
    <source>
        <dbReference type="Pfam" id="PF00561"/>
    </source>
</evidence>
<dbReference type="InterPro" id="IPR029058">
    <property type="entry name" value="AB_hydrolase_fold"/>
</dbReference>
<accession>A0A4P6JMA1</accession>
<reference evidence="2 3" key="1">
    <citation type="submission" date="2019-01" db="EMBL/GenBank/DDBJ databases">
        <title>Ktedonosporobacter rubrisoli SCAWS-G2.</title>
        <authorList>
            <person name="Huang Y."/>
            <person name="Yan B."/>
        </authorList>
    </citation>
    <scope>NUCLEOTIDE SEQUENCE [LARGE SCALE GENOMIC DNA]</scope>
    <source>
        <strain evidence="2 3">SCAWS-G2</strain>
    </source>
</reference>
<dbReference type="OrthoDB" id="6191536at2"/>
<dbReference type="SUPFAM" id="SSF53474">
    <property type="entry name" value="alpha/beta-Hydrolases"/>
    <property type="match status" value="1"/>
</dbReference>
<name>A0A4P6JMA1_KTERU</name>
<organism evidence="2 3">
    <name type="scientific">Ktedonosporobacter rubrisoli</name>
    <dbReference type="NCBI Taxonomy" id="2509675"/>
    <lineage>
        <taxon>Bacteria</taxon>
        <taxon>Bacillati</taxon>
        <taxon>Chloroflexota</taxon>
        <taxon>Ktedonobacteria</taxon>
        <taxon>Ktedonobacterales</taxon>
        <taxon>Ktedonosporobacteraceae</taxon>
        <taxon>Ktedonosporobacter</taxon>
    </lineage>
</organism>
<dbReference type="AlphaFoldDB" id="A0A4P6JMA1"/>
<proteinExistence type="predicted"/>
<keyword evidence="2" id="KW-0378">Hydrolase</keyword>
<protein>
    <submittedName>
        <fullName evidence="2">Alpha/beta hydrolase</fullName>
    </submittedName>
</protein>
<evidence type="ECO:0000313" key="3">
    <source>
        <dbReference type="Proteomes" id="UP000290365"/>
    </source>
</evidence>
<dbReference type="PANTHER" id="PTHR46331">
    <property type="entry name" value="VALACYCLOVIR HYDROLASE"/>
    <property type="match status" value="1"/>
</dbReference>
<dbReference type="Gene3D" id="3.40.50.1820">
    <property type="entry name" value="alpha/beta hydrolase"/>
    <property type="match status" value="1"/>
</dbReference>
<dbReference type="PANTHER" id="PTHR46331:SF2">
    <property type="entry name" value="VALACYCLOVIR HYDROLASE"/>
    <property type="match status" value="1"/>
</dbReference>
<keyword evidence="3" id="KW-1185">Reference proteome</keyword>
<dbReference type="Proteomes" id="UP000290365">
    <property type="component" value="Chromosome"/>
</dbReference>
<dbReference type="KEGG" id="kbs:EPA93_09020"/>
<dbReference type="RefSeq" id="WP_129886737.1">
    <property type="nucleotide sequence ID" value="NZ_CP035758.1"/>
</dbReference>
<dbReference type="EMBL" id="CP035758">
    <property type="protein sequence ID" value="QBD76142.1"/>
    <property type="molecule type" value="Genomic_DNA"/>
</dbReference>